<evidence type="ECO:0000256" key="5">
    <source>
        <dbReference type="ARBA" id="ARBA00023242"/>
    </source>
</evidence>
<dbReference type="GO" id="GO:0009653">
    <property type="term" value="P:anatomical structure morphogenesis"/>
    <property type="evidence" value="ECO:0007669"/>
    <property type="project" value="TreeGrafter"/>
</dbReference>
<evidence type="ECO:0000313" key="10">
    <source>
        <dbReference type="Proteomes" id="UP000024404"/>
    </source>
</evidence>
<keyword evidence="2" id="KW-0805">Transcription regulation</keyword>
<dbReference type="AlphaFoldDB" id="A0A8R1TJL5"/>
<evidence type="ECO:0000256" key="3">
    <source>
        <dbReference type="ARBA" id="ARBA00023125"/>
    </source>
</evidence>
<accession>A0A8R1TJL5</accession>
<dbReference type="GO" id="GO:0005634">
    <property type="term" value="C:nucleus"/>
    <property type="evidence" value="ECO:0007669"/>
    <property type="project" value="UniProtKB-SubCell"/>
</dbReference>
<dbReference type="GO" id="GO:0000978">
    <property type="term" value="F:RNA polymerase II cis-regulatory region sequence-specific DNA binding"/>
    <property type="evidence" value="ECO:0007669"/>
    <property type="project" value="TreeGrafter"/>
</dbReference>
<evidence type="ECO:0000313" key="9">
    <source>
        <dbReference type="EnsemblMetazoa" id="OVOC10824.1"/>
    </source>
</evidence>
<feature type="region of interest" description="Disordered" evidence="7">
    <location>
        <begin position="52"/>
        <end position="72"/>
    </location>
</feature>
<comment type="subcellular location">
    <subcellularLocation>
        <location evidence="1 6">Nucleus</location>
    </subcellularLocation>
</comment>
<dbReference type="SMART" id="SM00339">
    <property type="entry name" value="FH"/>
    <property type="match status" value="1"/>
</dbReference>
<dbReference type="Pfam" id="PF00250">
    <property type="entry name" value="Forkhead"/>
    <property type="match status" value="1"/>
</dbReference>
<organism evidence="9 10">
    <name type="scientific">Onchocerca volvulus</name>
    <dbReference type="NCBI Taxonomy" id="6282"/>
    <lineage>
        <taxon>Eukaryota</taxon>
        <taxon>Metazoa</taxon>
        <taxon>Ecdysozoa</taxon>
        <taxon>Nematoda</taxon>
        <taxon>Chromadorea</taxon>
        <taxon>Rhabditida</taxon>
        <taxon>Spirurina</taxon>
        <taxon>Spiruromorpha</taxon>
        <taxon>Filarioidea</taxon>
        <taxon>Onchocercidae</taxon>
        <taxon>Onchocerca</taxon>
    </lineage>
</organism>
<keyword evidence="4" id="KW-0804">Transcription</keyword>
<evidence type="ECO:0000256" key="2">
    <source>
        <dbReference type="ARBA" id="ARBA00023015"/>
    </source>
</evidence>
<dbReference type="PANTHER" id="PTHR11829:SF402">
    <property type="entry name" value="FORK HEAD DOMAIN-CONTAINING PROTEIN FD3-RELATED"/>
    <property type="match status" value="1"/>
</dbReference>
<evidence type="ECO:0000256" key="1">
    <source>
        <dbReference type="ARBA" id="ARBA00004123"/>
    </source>
</evidence>
<reference evidence="9" key="2">
    <citation type="submission" date="2022-06" db="UniProtKB">
        <authorList>
            <consortium name="EnsemblMetazoa"/>
        </authorList>
    </citation>
    <scope>IDENTIFICATION</scope>
</reference>
<name>A0A8R1TJL5_ONCVO</name>
<evidence type="ECO:0000256" key="7">
    <source>
        <dbReference type="SAM" id="MobiDB-lite"/>
    </source>
</evidence>
<dbReference type="PANTHER" id="PTHR11829">
    <property type="entry name" value="FORKHEAD BOX PROTEIN"/>
    <property type="match status" value="1"/>
</dbReference>
<dbReference type="InterPro" id="IPR050211">
    <property type="entry name" value="FOX_domain-containing"/>
</dbReference>
<sequence length="511" mass="57585">MSAKMRFSMEAILCDQVENKRTTRRKRLHESCENDACVSNTNKCTESNNELLRASASPDRPESSSLNSTNNIITSVQGSTSRSSYLIDNNFFPEEHENIGILEFEIYNSDQKAKNWKFWAVIFYPIIYHCTTTVVMDDLRLWPSNLLTNNYAVIDAAPQISCSAKHKKHFKSGKKKGTVSNINDYNDGKMAITRSSRSPCNPDNICRISTWLILGQCQRIAVTQWAKEGSTSPKWQTNFTNTTRPGSSLEIYREPFRFNSDDEDHCEDSSRQTSKHSNSRSKASATKPAYSYIALIAMAILNSPEKKLTLSQICEFIINRFQYYREKFPAWQNSIRHNLSLNDCFIKIPREPGNPGKGNYWALDPKAEDMFDNGSFLRRRKRFKRQQSELDYQSVAYPRAPFLPPAPFLSSAFLGTPGVPAFPRLTPIRPAPPPLPFPPLVARLSESFPSRISIANPRTLIGPATTHAASPFPCISTDISPCCDHQKLLASMAAEVIASSQSDSSDPMAYK</sequence>
<dbReference type="Proteomes" id="UP000024404">
    <property type="component" value="Unassembled WGS sequence"/>
</dbReference>
<keyword evidence="10" id="KW-1185">Reference proteome</keyword>
<dbReference type="PROSITE" id="PS50039">
    <property type="entry name" value="FORK_HEAD_3"/>
    <property type="match status" value="1"/>
</dbReference>
<feature type="domain" description="Fork-head" evidence="8">
    <location>
        <begin position="287"/>
        <end position="381"/>
    </location>
</feature>
<dbReference type="PRINTS" id="PR00053">
    <property type="entry name" value="FORKHEAD"/>
</dbReference>
<dbReference type="PROSITE" id="PS00658">
    <property type="entry name" value="FORK_HEAD_2"/>
    <property type="match status" value="1"/>
</dbReference>
<reference evidence="10" key="1">
    <citation type="submission" date="2013-10" db="EMBL/GenBank/DDBJ databases">
        <title>Genome sequencing of Onchocerca volvulus.</title>
        <authorList>
            <person name="Cotton J."/>
            <person name="Tsai J."/>
            <person name="Stanley E."/>
            <person name="Tracey A."/>
            <person name="Holroyd N."/>
            <person name="Lustigman S."/>
            <person name="Berriman M."/>
        </authorList>
    </citation>
    <scope>NUCLEOTIDE SEQUENCE</scope>
</reference>
<dbReference type="OMA" id="PKWSTNF"/>
<dbReference type="GO" id="GO:0000981">
    <property type="term" value="F:DNA-binding transcription factor activity, RNA polymerase II-specific"/>
    <property type="evidence" value="ECO:0007669"/>
    <property type="project" value="TreeGrafter"/>
</dbReference>
<dbReference type="FunFam" id="1.10.10.10:FF:000016">
    <property type="entry name" value="Forkhead box protein I1"/>
    <property type="match status" value="1"/>
</dbReference>
<keyword evidence="5 6" id="KW-0539">Nucleus</keyword>
<evidence type="ECO:0000259" key="8">
    <source>
        <dbReference type="PROSITE" id="PS50039"/>
    </source>
</evidence>
<dbReference type="EMBL" id="CMVM020000345">
    <property type="status" value="NOT_ANNOTATED_CDS"/>
    <property type="molecule type" value="Genomic_DNA"/>
</dbReference>
<dbReference type="EnsemblMetazoa" id="OVOC10824.1">
    <property type="protein sequence ID" value="OVOC10824.1"/>
    <property type="gene ID" value="WBGene00247633"/>
</dbReference>
<dbReference type="SUPFAM" id="SSF46785">
    <property type="entry name" value="Winged helix' DNA-binding domain"/>
    <property type="match status" value="1"/>
</dbReference>
<evidence type="ECO:0000256" key="6">
    <source>
        <dbReference type="PROSITE-ProRule" id="PRU00089"/>
    </source>
</evidence>
<proteinExistence type="predicted"/>
<feature type="compositionally biased region" description="Low complexity" evidence="7">
    <location>
        <begin position="63"/>
        <end position="72"/>
    </location>
</feature>
<evidence type="ECO:0000256" key="4">
    <source>
        <dbReference type="ARBA" id="ARBA00023163"/>
    </source>
</evidence>
<dbReference type="InterPro" id="IPR030456">
    <property type="entry name" value="TF_fork_head_CS_2"/>
</dbReference>
<dbReference type="Gene3D" id="1.10.10.10">
    <property type="entry name" value="Winged helix-like DNA-binding domain superfamily/Winged helix DNA-binding domain"/>
    <property type="match status" value="1"/>
</dbReference>
<protein>
    <submittedName>
        <fullName evidence="9">Fork-head domain-containing protein</fullName>
    </submittedName>
</protein>
<dbReference type="InterPro" id="IPR036390">
    <property type="entry name" value="WH_DNA-bd_sf"/>
</dbReference>
<keyword evidence="3 6" id="KW-0238">DNA-binding</keyword>
<dbReference type="GO" id="GO:0030154">
    <property type="term" value="P:cell differentiation"/>
    <property type="evidence" value="ECO:0007669"/>
    <property type="project" value="TreeGrafter"/>
</dbReference>
<dbReference type="InterPro" id="IPR001766">
    <property type="entry name" value="Fork_head_dom"/>
</dbReference>
<feature type="region of interest" description="Disordered" evidence="7">
    <location>
        <begin position="259"/>
        <end position="282"/>
    </location>
</feature>
<feature type="DNA-binding region" description="Fork-head" evidence="6">
    <location>
        <begin position="287"/>
        <end position="381"/>
    </location>
</feature>
<dbReference type="InterPro" id="IPR036388">
    <property type="entry name" value="WH-like_DNA-bd_sf"/>
</dbReference>